<name>A0A1H8NSS7_9PROT</name>
<reference evidence="1 2" key="1">
    <citation type="submission" date="2016-10" db="EMBL/GenBank/DDBJ databases">
        <authorList>
            <person name="de Groot N.N."/>
        </authorList>
    </citation>
    <scope>NUCLEOTIDE SEQUENCE [LARGE SCALE GENOMIC DNA]</scope>
    <source>
        <strain evidence="1 2">Nl18</strain>
    </source>
</reference>
<accession>A0A1H8NSS7</accession>
<protein>
    <submittedName>
        <fullName evidence="1">Uncharacterized protein</fullName>
    </submittedName>
</protein>
<gene>
    <name evidence="1" type="ORF">SAMN05216404_11766</name>
</gene>
<organism evidence="1 2">
    <name type="scientific">Nitrosospira multiformis</name>
    <dbReference type="NCBI Taxonomy" id="1231"/>
    <lineage>
        <taxon>Bacteria</taxon>
        <taxon>Pseudomonadati</taxon>
        <taxon>Pseudomonadota</taxon>
        <taxon>Betaproteobacteria</taxon>
        <taxon>Nitrosomonadales</taxon>
        <taxon>Nitrosomonadaceae</taxon>
        <taxon>Nitrosospira</taxon>
    </lineage>
</organism>
<dbReference type="AlphaFoldDB" id="A0A1H8NSS7"/>
<dbReference type="Proteomes" id="UP000183898">
    <property type="component" value="Unassembled WGS sequence"/>
</dbReference>
<proteinExistence type="predicted"/>
<sequence length="247" mass="27978">MASANIYYDNTSLERLLEKSRQDFPIAGVAIKLERDSSETQADSAHEVIRIVLDPQQFASLLGIVKVGCASGIAEVEGKPAELITEDLYEWIRRFLKRLAEDFIKDPLRVRYGKGIRGIHLAITSGNDAELKCGFHLIYSDNNKRFSYDRLSACLDIFPIIIRPIIRSLAETAKIRAVTIQGCLGFDNQASWLFSIETAKNLYSFPEISLENVIDSDTARKTVSDWTKRSNEIKKTPLRTMRAFDRD</sequence>
<evidence type="ECO:0000313" key="1">
    <source>
        <dbReference type="EMBL" id="SEO32677.1"/>
    </source>
</evidence>
<evidence type="ECO:0000313" key="2">
    <source>
        <dbReference type="Proteomes" id="UP000183898"/>
    </source>
</evidence>
<dbReference type="EMBL" id="FOCT01000017">
    <property type="protein sequence ID" value="SEO32677.1"/>
    <property type="molecule type" value="Genomic_DNA"/>
</dbReference>